<reference evidence="1 2" key="1">
    <citation type="submission" date="2010-08" db="EMBL/GenBank/DDBJ databases">
        <authorList>
            <person name="Weinstock G."/>
            <person name="Sodergren E."/>
            <person name="Clifton S."/>
            <person name="Fulton L."/>
            <person name="Fulton B."/>
            <person name="Courtney L."/>
            <person name="Fronick C."/>
            <person name="Harrison M."/>
            <person name="Strong C."/>
            <person name="Farmer C."/>
            <person name="Delahaunty K."/>
            <person name="Markovic C."/>
            <person name="Hall O."/>
            <person name="Minx P."/>
            <person name="Tomlinson C."/>
            <person name="Mitreva M."/>
            <person name="Hou S."/>
            <person name="Chen J."/>
            <person name="Wollam A."/>
            <person name="Pepin K.H."/>
            <person name="Johnson M."/>
            <person name="Bhonagiri V."/>
            <person name="Zhang X."/>
            <person name="Suruliraj S."/>
            <person name="Warren W."/>
            <person name="Chinwalla A."/>
            <person name="Mardis E.R."/>
            <person name="Wilson R.K."/>
        </authorList>
    </citation>
    <scope>NUCLEOTIDE SEQUENCE [LARGE SCALE GENOMIC DNA]</scope>
    <source>
        <strain evidence="1 2">KLE1255</strain>
    </source>
</reference>
<dbReference type="HOGENOM" id="CLU_2915682_0_0_9"/>
<evidence type="ECO:0000313" key="2">
    <source>
        <dbReference type="Proteomes" id="UP000006028"/>
    </source>
</evidence>
<protein>
    <submittedName>
        <fullName evidence="1">Uncharacterized protein</fullName>
    </submittedName>
</protein>
<dbReference type="EMBL" id="AECU01000203">
    <property type="protein sequence ID" value="EFQ05730.1"/>
    <property type="molecule type" value="Genomic_DNA"/>
</dbReference>
<proteinExistence type="predicted"/>
<accession>E2ZM64</accession>
<dbReference type="Proteomes" id="UP000006028">
    <property type="component" value="Unassembled WGS sequence"/>
</dbReference>
<sequence>MYYRRFLTFLHFVWNAFHNEVTDCVATGTVLNLLHQKLLRKLRFPVLLLIRAITSAPKVSG</sequence>
<organism evidence="1 2">
    <name type="scientific">Faecalibacterium cf. prausnitzii KLE1255</name>
    <dbReference type="NCBI Taxonomy" id="748224"/>
    <lineage>
        <taxon>Bacteria</taxon>
        <taxon>Bacillati</taxon>
        <taxon>Bacillota</taxon>
        <taxon>Clostridia</taxon>
        <taxon>Eubacteriales</taxon>
        <taxon>Oscillospiraceae</taxon>
        <taxon>Faecalibacterium</taxon>
    </lineage>
</organism>
<comment type="caution">
    <text evidence="1">The sequence shown here is derived from an EMBL/GenBank/DDBJ whole genome shotgun (WGS) entry which is preliminary data.</text>
</comment>
<gene>
    <name evidence="1" type="ORF">HMPREF9436_02775</name>
</gene>
<dbReference type="AlphaFoldDB" id="E2ZM64"/>
<name>E2ZM64_9FIRM</name>
<dbReference type="BioCyc" id="FCF748224-HMP:GTSS-1959-MONOMER"/>
<evidence type="ECO:0000313" key="1">
    <source>
        <dbReference type="EMBL" id="EFQ05730.1"/>
    </source>
</evidence>